<dbReference type="OrthoDB" id="2691503at2"/>
<dbReference type="InterPro" id="IPR058355">
    <property type="entry name" value="DUF8042"/>
</dbReference>
<evidence type="ECO:0000313" key="3">
    <source>
        <dbReference type="Proteomes" id="UP000321886"/>
    </source>
</evidence>
<reference evidence="2 3" key="1">
    <citation type="submission" date="2019-07" db="EMBL/GenBank/DDBJ databases">
        <title>Whole genome shotgun sequence of Halobacillus faecis NBRC 103569.</title>
        <authorList>
            <person name="Hosoyama A."/>
            <person name="Uohara A."/>
            <person name="Ohji S."/>
            <person name="Ichikawa N."/>
        </authorList>
    </citation>
    <scope>NUCLEOTIDE SEQUENCE [LARGE SCALE GENOMIC DNA]</scope>
    <source>
        <strain evidence="2 3">NBRC 103569</strain>
    </source>
</reference>
<dbReference type="RefSeq" id="WP_146816976.1">
    <property type="nucleotide sequence ID" value="NZ_BJYD01000024.1"/>
</dbReference>
<feature type="domain" description="DUF8042" evidence="1">
    <location>
        <begin position="6"/>
        <end position="123"/>
    </location>
</feature>
<name>A0A511WVT8_9BACI</name>
<dbReference type="EMBL" id="BJYD01000024">
    <property type="protein sequence ID" value="GEN54423.1"/>
    <property type="molecule type" value="Genomic_DNA"/>
</dbReference>
<dbReference type="Proteomes" id="UP000321886">
    <property type="component" value="Unassembled WGS sequence"/>
</dbReference>
<evidence type="ECO:0000259" key="1">
    <source>
        <dbReference type="Pfam" id="PF26154"/>
    </source>
</evidence>
<protein>
    <recommendedName>
        <fullName evidence="1">DUF8042 domain-containing protein</fullName>
    </recommendedName>
</protein>
<evidence type="ECO:0000313" key="2">
    <source>
        <dbReference type="EMBL" id="GEN54423.1"/>
    </source>
</evidence>
<proteinExistence type="predicted"/>
<sequence length="127" mass="14970">MAELTAEQHEMLDRYDELLSTISEGLKYLEDHMKTEETPMAKQVFQDVLLSLEQISRTHDQMEILFKGNEELQALVLDFHGIVNHLQGWFEHDTAQEKHHLLVEHVVPAFESWRTRMEAFVKPYIAH</sequence>
<keyword evidence="3" id="KW-1185">Reference proteome</keyword>
<dbReference type="Pfam" id="PF26154">
    <property type="entry name" value="DUF8042"/>
    <property type="match status" value="1"/>
</dbReference>
<accession>A0A511WVT8</accession>
<dbReference type="AlphaFoldDB" id="A0A511WVT8"/>
<comment type="caution">
    <text evidence="2">The sequence shown here is derived from an EMBL/GenBank/DDBJ whole genome shotgun (WGS) entry which is preliminary data.</text>
</comment>
<organism evidence="2 3">
    <name type="scientific">Halobacillus faecis</name>
    <dbReference type="NCBI Taxonomy" id="360184"/>
    <lineage>
        <taxon>Bacteria</taxon>
        <taxon>Bacillati</taxon>
        <taxon>Bacillota</taxon>
        <taxon>Bacilli</taxon>
        <taxon>Bacillales</taxon>
        <taxon>Bacillaceae</taxon>
        <taxon>Halobacillus</taxon>
    </lineage>
</organism>
<gene>
    <name evidence="2" type="ORF">HFA01_26850</name>
</gene>